<proteinExistence type="predicted"/>
<dbReference type="STRING" id="29655.A0A0K9P2I8"/>
<keyword evidence="1" id="KW-0472">Membrane</keyword>
<dbReference type="OMA" id="CIMSMNP"/>
<dbReference type="PANTHER" id="PTHR38543:SF1">
    <property type="entry name" value="OS04G0465800 PROTEIN"/>
    <property type="match status" value="1"/>
</dbReference>
<gene>
    <name evidence="2" type="ORF">ZOSMA_45G00040</name>
</gene>
<reference evidence="3" key="1">
    <citation type="journal article" date="2016" name="Nature">
        <title>The genome of the seagrass Zostera marina reveals angiosperm adaptation to the sea.</title>
        <authorList>
            <person name="Olsen J.L."/>
            <person name="Rouze P."/>
            <person name="Verhelst B."/>
            <person name="Lin Y.-C."/>
            <person name="Bayer T."/>
            <person name="Collen J."/>
            <person name="Dattolo E."/>
            <person name="De Paoli E."/>
            <person name="Dittami S."/>
            <person name="Maumus F."/>
            <person name="Michel G."/>
            <person name="Kersting A."/>
            <person name="Lauritano C."/>
            <person name="Lohaus R."/>
            <person name="Toepel M."/>
            <person name="Tonon T."/>
            <person name="Vanneste K."/>
            <person name="Amirebrahimi M."/>
            <person name="Brakel J."/>
            <person name="Bostroem C."/>
            <person name="Chovatia M."/>
            <person name="Grimwood J."/>
            <person name="Jenkins J.W."/>
            <person name="Jueterbock A."/>
            <person name="Mraz A."/>
            <person name="Stam W.T."/>
            <person name="Tice H."/>
            <person name="Bornberg-Bauer E."/>
            <person name="Green P.J."/>
            <person name="Pearson G.A."/>
            <person name="Procaccini G."/>
            <person name="Duarte C.M."/>
            <person name="Schmutz J."/>
            <person name="Reusch T.B.H."/>
            <person name="Van de Peer Y."/>
        </authorList>
    </citation>
    <scope>NUCLEOTIDE SEQUENCE [LARGE SCALE GENOMIC DNA]</scope>
    <source>
        <strain evidence="3">cv. Finnish</strain>
    </source>
</reference>
<sequence length="262" mass="29372">MPGPGAHMVYALGSGVGLMHSSKGRFSPHHSLVYTLNAFLGPDLGPFIEWVTSKVLHLGQWLGGLSMEYVHHPLYYVLLLGIPMSLFYSWLSPLLLRKGYLHTASGVGLRREQCILLVAAGSLSHFFLDHLFEENGETTTYKWILSTGWWEEGGAPNKPEAVIVVGILCGWLIFGFIYINRVMRDKSIIDKRTTITVKHILGTVFVYCLWCSSQIYLRRPPQPAIGEEADLGVLIFLVVYFFLPHTLCILAMDSLSHDNLPL</sequence>
<dbReference type="PANTHER" id="PTHR38543">
    <property type="entry name" value="OS04G0465800 PROTEIN"/>
    <property type="match status" value="1"/>
</dbReference>
<comment type="caution">
    <text evidence="2">The sequence shown here is derived from an EMBL/GenBank/DDBJ whole genome shotgun (WGS) entry which is preliminary data.</text>
</comment>
<keyword evidence="1" id="KW-1133">Transmembrane helix</keyword>
<dbReference type="GO" id="GO:0016301">
    <property type="term" value="F:kinase activity"/>
    <property type="evidence" value="ECO:0007669"/>
    <property type="project" value="UniProtKB-KW"/>
</dbReference>
<name>A0A0K9P2I8_ZOSMR</name>
<organism evidence="2 3">
    <name type="scientific">Zostera marina</name>
    <name type="common">Eelgrass</name>
    <dbReference type="NCBI Taxonomy" id="29655"/>
    <lineage>
        <taxon>Eukaryota</taxon>
        <taxon>Viridiplantae</taxon>
        <taxon>Streptophyta</taxon>
        <taxon>Embryophyta</taxon>
        <taxon>Tracheophyta</taxon>
        <taxon>Spermatophyta</taxon>
        <taxon>Magnoliopsida</taxon>
        <taxon>Liliopsida</taxon>
        <taxon>Zosteraceae</taxon>
        <taxon>Zostera</taxon>
    </lineage>
</organism>
<feature type="transmembrane region" description="Helical" evidence="1">
    <location>
        <begin position="74"/>
        <end position="93"/>
    </location>
</feature>
<feature type="transmembrane region" description="Helical" evidence="1">
    <location>
        <begin position="200"/>
        <end position="217"/>
    </location>
</feature>
<protein>
    <submittedName>
        <fullName evidence="2">Thymidylate kinase</fullName>
    </submittedName>
</protein>
<dbReference type="OrthoDB" id="2133268at2759"/>
<evidence type="ECO:0000256" key="1">
    <source>
        <dbReference type="SAM" id="Phobius"/>
    </source>
</evidence>
<feature type="transmembrane region" description="Helical" evidence="1">
    <location>
        <begin position="161"/>
        <end position="179"/>
    </location>
</feature>
<keyword evidence="1" id="KW-0812">Transmembrane</keyword>
<dbReference type="AlphaFoldDB" id="A0A0K9P2I8"/>
<accession>A0A0K9P2I8</accession>
<keyword evidence="3" id="KW-1185">Reference proteome</keyword>
<evidence type="ECO:0000313" key="2">
    <source>
        <dbReference type="EMBL" id="KMZ62467.1"/>
    </source>
</evidence>
<dbReference type="EMBL" id="LFYR01001351">
    <property type="protein sequence ID" value="KMZ62467.1"/>
    <property type="molecule type" value="Genomic_DNA"/>
</dbReference>
<dbReference type="Proteomes" id="UP000036987">
    <property type="component" value="Unassembled WGS sequence"/>
</dbReference>
<keyword evidence="2" id="KW-0418">Kinase</keyword>
<feature type="transmembrane region" description="Helical" evidence="1">
    <location>
        <begin position="229"/>
        <end position="252"/>
    </location>
</feature>
<keyword evidence="2" id="KW-0808">Transferase</keyword>
<evidence type="ECO:0000313" key="3">
    <source>
        <dbReference type="Proteomes" id="UP000036987"/>
    </source>
</evidence>